<dbReference type="InterPro" id="IPR001365">
    <property type="entry name" value="A_deaminase_dom"/>
</dbReference>
<comment type="catalytic activity">
    <reaction evidence="10">
        <text>adenosine + H2O + H(+) = inosine + NH4(+)</text>
        <dbReference type="Rhea" id="RHEA:24408"/>
        <dbReference type="ChEBI" id="CHEBI:15377"/>
        <dbReference type="ChEBI" id="CHEBI:15378"/>
        <dbReference type="ChEBI" id="CHEBI:16335"/>
        <dbReference type="ChEBI" id="CHEBI:17596"/>
        <dbReference type="ChEBI" id="CHEBI:28938"/>
        <dbReference type="EC" id="3.5.4.4"/>
    </reaction>
</comment>
<organism evidence="14 15">
    <name type="scientific">Chironomus riparius</name>
    <dbReference type="NCBI Taxonomy" id="315576"/>
    <lineage>
        <taxon>Eukaryota</taxon>
        <taxon>Metazoa</taxon>
        <taxon>Ecdysozoa</taxon>
        <taxon>Arthropoda</taxon>
        <taxon>Hexapoda</taxon>
        <taxon>Insecta</taxon>
        <taxon>Pterygota</taxon>
        <taxon>Neoptera</taxon>
        <taxon>Endopterygota</taxon>
        <taxon>Diptera</taxon>
        <taxon>Nematocera</taxon>
        <taxon>Chironomoidea</taxon>
        <taxon>Chironomidae</taxon>
        <taxon>Chironominae</taxon>
        <taxon>Chironomus</taxon>
    </lineage>
</organism>
<dbReference type="InterPro" id="IPR006331">
    <property type="entry name" value="ADGF"/>
</dbReference>
<evidence type="ECO:0000256" key="9">
    <source>
        <dbReference type="ARBA" id="ARBA00022801"/>
    </source>
</evidence>
<dbReference type="GO" id="GO:0046872">
    <property type="term" value="F:metal ion binding"/>
    <property type="evidence" value="ECO:0007669"/>
    <property type="project" value="UniProtKB-KW"/>
</dbReference>
<reference evidence="14" key="2">
    <citation type="submission" date="2022-10" db="EMBL/GenBank/DDBJ databases">
        <authorList>
            <consortium name="ENA_rothamsted_submissions"/>
            <consortium name="culmorum"/>
            <person name="King R."/>
        </authorList>
    </citation>
    <scope>NUCLEOTIDE SEQUENCE</scope>
</reference>
<accession>A0A9N9WVK5</accession>
<keyword evidence="9" id="KW-0378">Hydrolase</keyword>
<keyword evidence="6" id="KW-0964">Secreted</keyword>
<sequence>MMIIKIVYAITISLTCLNLNFVKSASIFNNQLNYEEVRNNIIAAEESIRTGGNIYLSPKEQEADKILLSMKDKAIQKGIIDSASYAPSMHFFHAKPLIEQDPIFEIIQKVPKGGVLHLHNSAGASSDWVIRNLTYRDEVMICNHNDGYKMFLTVPSKYCANEAVPINKLRAEATNKNDFDKSLESLINLYTHQPETEYPDVNSVWKKFQNMFNVVGGVFDYLPTYKAYHQRILEELYEDNVMYLEMRTGMGGVIDENGNKLNSQDMAEVILKLVDAFKKDHPLFLGVKVILAIPRNSDQKSFEQKVERFLDLRKKYPNFVVGFDLVGQEDIGRPLSSYVDKLKEISQNGRFFFHAGETNWFNTDADVNLIDAILMNTKRIGHGYSLYKHPVLWEAFKEKDIAIEISPISNQVLHLVQDLRNHPASFYISENVPIVIANDDPGFWNARGLSYDFYYAFMAFTPADSGLQVLKQLAWNSLKYSAMSQQERTYAAVVFKTSWDKFINYVLSLENKL</sequence>
<evidence type="ECO:0000256" key="1">
    <source>
        <dbReference type="ARBA" id="ARBA00001947"/>
    </source>
</evidence>
<dbReference type="Pfam" id="PF00962">
    <property type="entry name" value="A_deaminase"/>
    <property type="match status" value="1"/>
</dbReference>
<evidence type="ECO:0000256" key="8">
    <source>
        <dbReference type="ARBA" id="ARBA00022729"/>
    </source>
</evidence>
<keyword evidence="8 11" id="KW-0732">Signal</keyword>
<dbReference type="SUPFAM" id="SSF51556">
    <property type="entry name" value="Metallo-dependent hydrolases"/>
    <property type="match status" value="1"/>
</dbReference>
<dbReference type="InterPro" id="IPR006330">
    <property type="entry name" value="Ado/ade_deaminase"/>
</dbReference>
<evidence type="ECO:0000256" key="6">
    <source>
        <dbReference type="ARBA" id="ARBA00022525"/>
    </source>
</evidence>
<dbReference type="GO" id="GO:0005615">
    <property type="term" value="C:extracellular space"/>
    <property type="evidence" value="ECO:0007669"/>
    <property type="project" value="InterPro"/>
</dbReference>
<gene>
    <name evidence="14" type="ORF">CHIRRI_LOCUS10652</name>
</gene>
<reference evidence="14" key="1">
    <citation type="submission" date="2022-01" db="EMBL/GenBank/DDBJ databases">
        <authorList>
            <person name="King R."/>
        </authorList>
    </citation>
    <scope>NUCLEOTIDE SEQUENCE</scope>
</reference>
<evidence type="ECO:0000313" key="15">
    <source>
        <dbReference type="Proteomes" id="UP001153620"/>
    </source>
</evidence>
<feature type="domain" description="Adenosine deaminase" evidence="12">
    <location>
        <begin position="202"/>
        <end position="488"/>
    </location>
</feature>
<dbReference type="CDD" id="cd01321">
    <property type="entry name" value="ADGF"/>
    <property type="match status" value="1"/>
</dbReference>
<dbReference type="GO" id="GO:0046103">
    <property type="term" value="P:inosine biosynthetic process"/>
    <property type="evidence" value="ECO:0007669"/>
    <property type="project" value="TreeGrafter"/>
</dbReference>
<evidence type="ECO:0000256" key="2">
    <source>
        <dbReference type="ARBA" id="ARBA00004613"/>
    </source>
</evidence>
<proteinExistence type="inferred from homology"/>
<dbReference type="Proteomes" id="UP001153620">
    <property type="component" value="Chromosome 3"/>
</dbReference>
<evidence type="ECO:0000256" key="4">
    <source>
        <dbReference type="ARBA" id="ARBA00012784"/>
    </source>
</evidence>
<dbReference type="FunFam" id="3.20.20.140:FF:000017">
    <property type="entry name" value="Adenosine deaminase 2"/>
    <property type="match status" value="1"/>
</dbReference>
<evidence type="ECO:0000256" key="7">
    <source>
        <dbReference type="ARBA" id="ARBA00022723"/>
    </source>
</evidence>
<dbReference type="Pfam" id="PF08451">
    <property type="entry name" value="A_deaminase_N"/>
    <property type="match status" value="1"/>
</dbReference>
<keyword evidence="15" id="KW-1185">Reference proteome</keyword>
<evidence type="ECO:0000256" key="10">
    <source>
        <dbReference type="ARBA" id="ARBA00047764"/>
    </source>
</evidence>
<dbReference type="OrthoDB" id="7202371at2759"/>
<dbReference type="Gene3D" id="3.20.20.140">
    <property type="entry name" value="Metal-dependent hydrolases"/>
    <property type="match status" value="1"/>
</dbReference>
<dbReference type="EMBL" id="OU895879">
    <property type="protein sequence ID" value="CAG9807806.1"/>
    <property type="molecule type" value="Genomic_DNA"/>
</dbReference>
<feature type="chain" id="PRO_5040292478" description="Adenosine deaminase" evidence="11">
    <location>
        <begin position="25"/>
        <end position="513"/>
    </location>
</feature>
<dbReference type="InterPro" id="IPR013659">
    <property type="entry name" value="A_deaminase_N"/>
</dbReference>
<comment type="similarity">
    <text evidence="3">Belongs to the metallo-dependent hydrolases superfamily. Adenosine and AMP deaminases family. ADGF subfamily.</text>
</comment>
<comment type="subcellular location">
    <subcellularLocation>
        <location evidence="2">Secreted</location>
    </subcellularLocation>
</comment>
<feature type="signal peptide" evidence="11">
    <location>
        <begin position="1"/>
        <end position="24"/>
    </location>
</feature>
<evidence type="ECO:0000256" key="3">
    <source>
        <dbReference type="ARBA" id="ARBA00006083"/>
    </source>
</evidence>
<evidence type="ECO:0000313" key="14">
    <source>
        <dbReference type="EMBL" id="CAG9807806.1"/>
    </source>
</evidence>
<dbReference type="PANTHER" id="PTHR11409">
    <property type="entry name" value="ADENOSINE DEAMINASE"/>
    <property type="match status" value="1"/>
</dbReference>
<keyword evidence="7" id="KW-0479">Metal-binding</keyword>
<protein>
    <recommendedName>
        <fullName evidence="5">Adenosine deaminase</fullName>
        <ecNumber evidence="4">3.5.4.4</ecNumber>
    </recommendedName>
</protein>
<dbReference type="GO" id="GO:0006154">
    <property type="term" value="P:adenosine catabolic process"/>
    <property type="evidence" value="ECO:0007669"/>
    <property type="project" value="InterPro"/>
</dbReference>
<dbReference type="EC" id="3.5.4.4" evidence="4"/>
<dbReference type="InterPro" id="IPR032466">
    <property type="entry name" value="Metal_Hydrolase"/>
</dbReference>
<name>A0A9N9WVK5_9DIPT</name>
<dbReference type="NCBIfam" id="TIGR01431">
    <property type="entry name" value="adm_rel"/>
    <property type="match status" value="1"/>
</dbReference>
<evidence type="ECO:0000259" key="13">
    <source>
        <dbReference type="Pfam" id="PF08451"/>
    </source>
</evidence>
<evidence type="ECO:0000256" key="5">
    <source>
        <dbReference type="ARBA" id="ARBA00018099"/>
    </source>
</evidence>
<dbReference type="AlphaFoldDB" id="A0A9N9WVK5"/>
<evidence type="ECO:0000256" key="11">
    <source>
        <dbReference type="SAM" id="SignalP"/>
    </source>
</evidence>
<evidence type="ECO:0000259" key="12">
    <source>
        <dbReference type="Pfam" id="PF00962"/>
    </source>
</evidence>
<comment type="cofactor">
    <cofactor evidence="1">
        <name>Zn(2+)</name>
        <dbReference type="ChEBI" id="CHEBI:29105"/>
    </cofactor>
</comment>
<feature type="domain" description="Adenosine/AMP deaminase N-terminal" evidence="13">
    <location>
        <begin position="28"/>
        <end position="107"/>
    </location>
</feature>
<dbReference type="PANTHER" id="PTHR11409:SF39">
    <property type="entry name" value="ADENOSINE DEAMINASE 2"/>
    <property type="match status" value="1"/>
</dbReference>
<dbReference type="GO" id="GO:0004000">
    <property type="term" value="F:adenosine deaminase activity"/>
    <property type="evidence" value="ECO:0007669"/>
    <property type="project" value="InterPro"/>
</dbReference>